<name>D3Q9Y2_STANL</name>
<dbReference type="AlphaFoldDB" id="D3Q9Y2"/>
<proteinExistence type="predicted"/>
<dbReference type="EMBL" id="CP001778">
    <property type="protein sequence ID" value="ADD40694.1"/>
    <property type="molecule type" value="Genomic_DNA"/>
</dbReference>
<gene>
    <name evidence="1" type="ordered locus">Snas_0984</name>
</gene>
<keyword evidence="2" id="KW-1185">Reference proteome</keyword>
<dbReference type="RefSeq" id="WP_013016265.1">
    <property type="nucleotide sequence ID" value="NC_013947.1"/>
</dbReference>
<dbReference type="OrthoDB" id="4858632at2"/>
<evidence type="ECO:0000313" key="1">
    <source>
        <dbReference type="EMBL" id="ADD40694.1"/>
    </source>
</evidence>
<dbReference type="eggNOG" id="ENOG5033MK7">
    <property type="taxonomic scope" value="Bacteria"/>
</dbReference>
<dbReference type="KEGG" id="sna:Snas_0984"/>
<sequence length="244" mass="26531">MTVAFDAASGRLRIDQLRFDRFLAWANGDTSPGPDLDELRQAGAIFQDDIHPVLAPSMRVVAEYLCQLRIDLIDDHGDEKSGDGWISPEGAVLLLDLPDGMRQLHAMPAEMLPAAIARVTRLGPRPVPGAESLHLTRDVFEGLLAAKPEDRQLAADRLALDTAEAALTELVARLVAGPWRRWTVSVAWYTPQGEPASRNLQVLDTDRGMCLCEVSGVNAALLPTNATGVWRRLTALLPDDVEGA</sequence>
<organism evidence="1 2">
    <name type="scientific">Stackebrandtia nassauensis (strain DSM 44728 / CIP 108903 / NRRL B-16338 / NBRC 102104 / LLR-40K-21)</name>
    <dbReference type="NCBI Taxonomy" id="446470"/>
    <lineage>
        <taxon>Bacteria</taxon>
        <taxon>Bacillati</taxon>
        <taxon>Actinomycetota</taxon>
        <taxon>Actinomycetes</taxon>
        <taxon>Glycomycetales</taxon>
        <taxon>Glycomycetaceae</taxon>
        <taxon>Stackebrandtia</taxon>
    </lineage>
</organism>
<accession>D3Q9Y2</accession>
<evidence type="ECO:0008006" key="3">
    <source>
        <dbReference type="Google" id="ProtNLM"/>
    </source>
</evidence>
<reference evidence="1 2" key="1">
    <citation type="journal article" date="2009" name="Stand. Genomic Sci.">
        <title>Complete genome sequence of Stackebrandtia nassauensis type strain (LLR-40K-21).</title>
        <authorList>
            <person name="Munk C."/>
            <person name="Lapidus A."/>
            <person name="Copeland A."/>
            <person name="Jando M."/>
            <person name="Mayilraj S."/>
            <person name="Glavina Del Rio T."/>
            <person name="Nolan M."/>
            <person name="Chen F."/>
            <person name="Lucas S."/>
            <person name="Tice H."/>
            <person name="Cheng J.F."/>
            <person name="Han C."/>
            <person name="Detter J.C."/>
            <person name="Bruce D."/>
            <person name="Goodwin L."/>
            <person name="Chain P."/>
            <person name="Pitluck S."/>
            <person name="Goker M."/>
            <person name="Ovchinikova G."/>
            <person name="Pati A."/>
            <person name="Ivanova N."/>
            <person name="Mavromatis K."/>
            <person name="Chen A."/>
            <person name="Palaniappan K."/>
            <person name="Land M."/>
            <person name="Hauser L."/>
            <person name="Chang Y.J."/>
            <person name="Jeffries C.D."/>
            <person name="Bristow J."/>
            <person name="Eisen J.A."/>
            <person name="Markowitz V."/>
            <person name="Hugenholtz P."/>
            <person name="Kyrpides N.C."/>
            <person name="Klenk H.P."/>
        </authorList>
    </citation>
    <scope>NUCLEOTIDE SEQUENCE [LARGE SCALE GENOMIC DNA]</scope>
    <source>
        <strain evidence="2">DSM 44728 / CIP 108903 / NRRL B-16338 / NBRC 102104 / LLR-40K-21</strain>
    </source>
</reference>
<dbReference type="STRING" id="446470.Snas_0984"/>
<dbReference type="HOGENOM" id="CLU_1137484_0_0_11"/>
<evidence type="ECO:0000313" key="2">
    <source>
        <dbReference type="Proteomes" id="UP000000844"/>
    </source>
</evidence>
<dbReference type="Proteomes" id="UP000000844">
    <property type="component" value="Chromosome"/>
</dbReference>
<protein>
    <recommendedName>
        <fullName evidence="3">ESX secretion-associated protein EspG</fullName>
    </recommendedName>
</protein>